<evidence type="ECO:0000256" key="1">
    <source>
        <dbReference type="SAM" id="SignalP"/>
    </source>
</evidence>
<dbReference type="GeneID" id="14866141"/>
<dbReference type="KEGG" id="dfa:DFA_11119"/>
<reference evidence="3" key="1">
    <citation type="journal article" date="2011" name="Genome Res.">
        <title>Phylogeny-wide analysis of social amoeba genomes highlights ancient origins for complex intercellular communication.</title>
        <authorList>
            <person name="Heidel A.J."/>
            <person name="Lawal H.M."/>
            <person name="Felder M."/>
            <person name="Schilde C."/>
            <person name="Helps N.R."/>
            <person name="Tunggal B."/>
            <person name="Rivero F."/>
            <person name="John U."/>
            <person name="Schleicher M."/>
            <person name="Eichinger L."/>
            <person name="Platzer M."/>
            <person name="Noegel A.A."/>
            <person name="Schaap P."/>
            <person name="Gloeckner G."/>
        </authorList>
    </citation>
    <scope>NUCLEOTIDE SEQUENCE [LARGE SCALE GENOMIC DNA]</scope>
    <source>
        <strain evidence="3">SH3</strain>
    </source>
</reference>
<protein>
    <submittedName>
        <fullName evidence="2">Uncharacterized protein</fullName>
    </submittedName>
</protein>
<feature type="signal peptide" evidence="1">
    <location>
        <begin position="1"/>
        <end position="23"/>
    </location>
</feature>
<dbReference type="RefSeq" id="XP_004350062.1">
    <property type="nucleotide sequence ID" value="XM_004350012.1"/>
</dbReference>
<name>F4QEZ9_CACFS</name>
<feature type="chain" id="PRO_5003316413" evidence="1">
    <location>
        <begin position="24"/>
        <end position="582"/>
    </location>
</feature>
<dbReference type="Proteomes" id="UP000007797">
    <property type="component" value="Unassembled WGS sequence"/>
</dbReference>
<accession>F4QEZ9</accession>
<dbReference type="AlphaFoldDB" id="F4QEZ9"/>
<evidence type="ECO:0000313" key="3">
    <source>
        <dbReference type="Proteomes" id="UP000007797"/>
    </source>
</evidence>
<keyword evidence="1" id="KW-0732">Signal</keyword>
<dbReference type="EMBL" id="GL883029">
    <property type="protein sequence ID" value="EGG13358.1"/>
    <property type="molecule type" value="Genomic_DNA"/>
</dbReference>
<sequence length="582" mass="62508">MKLFNSLVLVVVSLLFVCNVVESQTYQTIQFNPKVDCSNTCDYFDASNWLGGVVPQSSNQKALITLQSTSRPQKVSVSNDLVVGAIDINNAYIALNANLKTNVLTVNNSQLVAVGDIYIGSGGFFYSDLMLSANVVYNAETSTFENSIISLDTATNLVTGAESSFTNCQIHSANDVQTITNAPVIILSGPTNNMNGVTIVSSSTIHLFVQGDASFYQSSVYLVDVFVQGTLVVAEESNMQTSGNVTVLGSMWVEDISTFEATTNSLLVDSNSTVTVIFNNLVSTSGVTFSLTEIYLTVFNQSQVLGELSATSCSYLDIFNSTFQNLILQGYTSTAVYQTLSSVNNIEALNASSPIYFEYQGYNNLDGSSASSDYYLGVILLNSSVLELSGVNTIQGDSSSISLFENATLSMNNIALTVPIIMSAYNGSTITATNGEITSSILLQEANVVLGGIQITGDVYLTNCNVTSSDNVFIRGNYMANTDSQWNINYPYDLPTNSQSSIITVTGQFVGSLSLGLVSSNGTPSGIPTVVANTPYYILSSSESIPSFGYTFSTPSVTTLTPHFEVVYQYYTYYLTVTFKNN</sequence>
<evidence type="ECO:0000313" key="2">
    <source>
        <dbReference type="EMBL" id="EGG13358.1"/>
    </source>
</evidence>
<proteinExistence type="predicted"/>
<keyword evidence="3" id="KW-1185">Reference proteome</keyword>
<organism evidence="2 3">
    <name type="scientific">Cavenderia fasciculata</name>
    <name type="common">Slime mold</name>
    <name type="synonym">Dictyostelium fasciculatum</name>
    <dbReference type="NCBI Taxonomy" id="261658"/>
    <lineage>
        <taxon>Eukaryota</taxon>
        <taxon>Amoebozoa</taxon>
        <taxon>Evosea</taxon>
        <taxon>Eumycetozoa</taxon>
        <taxon>Dictyostelia</taxon>
        <taxon>Acytosteliales</taxon>
        <taxon>Cavenderiaceae</taxon>
        <taxon>Cavenderia</taxon>
    </lineage>
</organism>
<gene>
    <name evidence="2" type="ORF">DFA_11119</name>
</gene>